<evidence type="ECO:0000256" key="1">
    <source>
        <dbReference type="ARBA" id="ARBA00004141"/>
    </source>
</evidence>
<dbReference type="GO" id="GO:0034755">
    <property type="term" value="P:iron ion transmembrane transport"/>
    <property type="evidence" value="ECO:0007669"/>
    <property type="project" value="TreeGrafter"/>
</dbReference>
<dbReference type="GO" id="GO:0015086">
    <property type="term" value="F:cadmium ion transmembrane transporter activity"/>
    <property type="evidence" value="ECO:0007669"/>
    <property type="project" value="TreeGrafter"/>
</dbReference>
<dbReference type="InterPro" id="IPR001046">
    <property type="entry name" value="NRAMP_fam"/>
</dbReference>
<evidence type="ECO:0000313" key="7">
    <source>
        <dbReference type="Proteomes" id="UP000070544"/>
    </source>
</evidence>
<dbReference type="Pfam" id="PF01566">
    <property type="entry name" value="Nramp"/>
    <property type="match status" value="2"/>
</dbReference>
<feature type="region of interest" description="Disordered" evidence="5">
    <location>
        <begin position="329"/>
        <end position="349"/>
    </location>
</feature>
<evidence type="ECO:0000256" key="3">
    <source>
        <dbReference type="ARBA" id="ARBA00022989"/>
    </source>
</evidence>
<dbReference type="NCBIfam" id="NF037982">
    <property type="entry name" value="Nramp_1"/>
    <property type="match status" value="2"/>
</dbReference>
<feature type="region of interest" description="Disordered" evidence="5">
    <location>
        <begin position="1"/>
        <end position="43"/>
    </location>
</feature>
<dbReference type="GO" id="GO:0005886">
    <property type="term" value="C:plasma membrane"/>
    <property type="evidence" value="ECO:0007669"/>
    <property type="project" value="TreeGrafter"/>
</dbReference>
<evidence type="ECO:0000256" key="5">
    <source>
        <dbReference type="SAM" id="MobiDB-lite"/>
    </source>
</evidence>
<dbReference type="Proteomes" id="UP000070544">
    <property type="component" value="Unassembled WGS sequence"/>
</dbReference>
<sequence>MPAPEARSPSDTPRASGDSTFAGSDVHESSTFTLPTSAAPQSRRLLSNTGVSVVSTNATSLQAPIPLEHHHKTPTLPESPPTIVLLPTSLETEEPSAVRKTYLRIKTYLQTLLRYVGPGFMIAVGYMDPGNWATDLAAGSAFNYSLLHIVLLSNLMAVLLQSLAVKLGVATDRDLAANCRANFPKWINIPLWLLAEGAIVATDLAEVIGTAIALNLLFQVPLLWGVLVTGLDVLIILLGWQEGTLRFFEAGVGFLVLGVGVCFSVLLANSRPNFGDLMRGFIPTPGLFTEPGMLYLAMGIIGATVMPHNLYLHSNIVLHRRREAETLAKVEEEKEREDKQKPSQLDGASITQRIGAFTASHRSEGHTGGEHDGFVSVAMTPTSNKKPRLTSDAELRKDEKGETERVVKGAAMHDTRRIFHRHGTTAEASSGDVTVEVVPTGDAQIRSESESAPGSSAHGDLDLRRTTVSLDSAGGSGFEPDPMSHLPTTLHFTILDAVLALTFALFVNAAILSVSAATFFSHGTQVGELADAYRLMVNSLGATAGTLFALALLFAGQSSTITGTLAGQVVMEGFLGPAAVGKVAPWVRRLITRGCAIIPAAIVCVVRGESGVNDLLVGSQVALSVQLPFAVWPLVWFTAKGSVMGVRRRRKEGYKELADGDPEAEDGAGGVEHEHEVDLRFVNSWWVTALAVLVAALLTGLNVWLLAQVALGRT</sequence>
<dbReference type="NCBIfam" id="TIGR01197">
    <property type="entry name" value="nramp"/>
    <property type="match status" value="1"/>
</dbReference>
<evidence type="ECO:0000256" key="2">
    <source>
        <dbReference type="ARBA" id="ARBA00022692"/>
    </source>
</evidence>
<feature type="compositionally biased region" description="Polar residues" evidence="5">
    <location>
        <begin position="29"/>
        <end position="43"/>
    </location>
</feature>
<dbReference type="EMBL" id="KQ965743">
    <property type="protein sequence ID" value="KXS18203.1"/>
    <property type="molecule type" value="Genomic_DNA"/>
</dbReference>
<protein>
    <submittedName>
        <fullName evidence="6">Nramp-domain-containing protein</fullName>
    </submittedName>
</protein>
<accession>A0A139ANX3</accession>
<feature type="compositionally biased region" description="Basic and acidic residues" evidence="5">
    <location>
        <begin position="329"/>
        <end position="341"/>
    </location>
</feature>
<reference evidence="6 7" key="1">
    <citation type="journal article" date="2015" name="Genome Biol. Evol.">
        <title>Phylogenomic analyses indicate that early fungi evolved digesting cell walls of algal ancestors of land plants.</title>
        <authorList>
            <person name="Chang Y."/>
            <person name="Wang S."/>
            <person name="Sekimoto S."/>
            <person name="Aerts A.L."/>
            <person name="Choi C."/>
            <person name="Clum A."/>
            <person name="LaButti K.M."/>
            <person name="Lindquist E.A."/>
            <person name="Yee Ngan C."/>
            <person name="Ohm R.A."/>
            <person name="Salamov A.A."/>
            <person name="Grigoriev I.V."/>
            <person name="Spatafora J.W."/>
            <person name="Berbee M.L."/>
        </authorList>
    </citation>
    <scope>NUCLEOTIDE SEQUENCE [LARGE SCALE GENOMIC DNA]</scope>
    <source>
        <strain evidence="6 7">JEL478</strain>
    </source>
</reference>
<organism evidence="6 7">
    <name type="scientific">Gonapodya prolifera (strain JEL478)</name>
    <name type="common">Monoblepharis prolifera</name>
    <dbReference type="NCBI Taxonomy" id="1344416"/>
    <lineage>
        <taxon>Eukaryota</taxon>
        <taxon>Fungi</taxon>
        <taxon>Fungi incertae sedis</taxon>
        <taxon>Chytridiomycota</taxon>
        <taxon>Chytridiomycota incertae sedis</taxon>
        <taxon>Monoblepharidomycetes</taxon>
        <taxon>Monoblepharidales</taxon>
        <taxon>Gonapodyaceae</taxon>
        <taxon>Gonapodya</taxon>
    </lineage>
</organism>
<dbReference type="GO" id="GO:0030026">
    <property type="term" value="P:intracellular manganese ion homeostasis"/>
    <property type="evidence" value="ECO:0007669"/>
    <property type="project" value="TreeGrafter"/>
</dbReference>
<comment type="subcellular location">
    <subcellularLocation>
        <location evidence="1">Membrane</location>
        <topology evidence="1">Multi-pass membrane protein</topology>
    </subcellularLocation>
</comment>
<dbReference type="STRING" id="1344416.A0A139ANX3"/>
<feature type="region of interest" description="Disordered" evidence="5">
    <location>
        <begin position="361"/>
        <end position="405"/>
    </location>
</feature>
<feature type="compositionally biased region" description="Basic and acidic residues" evidence="5">
    <location>
        <begin position="361"/>
        <end position="373"/>
    </location>
</feature>
<keyword evidence="4" id="KW-0472">Membrane</keyword>
<proteinExistence type="predicted"/>
<keyword evidence="7" id="KW-1185">Reference proteome</keyword>
<keyword evidence="3" id="KW-1133">Transmembrane helix</keyword>
<dbReference type="OMA" id="CFASAWY"/>
<feature type="compositionally biased region" description="Polar residues" evidence="5">
    <location>
        <begin position="9"/>
        <end position="22"/>
    </location>
</feature>
<evidence type="ECO:0000313" key="6">
    <source>
        <dbReference type="EMBL" id="KXS18203.1"/>
    </source>
</evidence>
<dbReference type="AlphaFoldDB" id="A0A139ANX3"/>
<dbReference type="GO" id="GO:0005384">
    <property type="term" value="F:manganese ion transmembrane transporter activity"/>
    <property type="evidence" value="ECO:0007669"/>
    <property type="project" value="TreeGrafter"/>
</dbReference>
<keyword evidence="2" id="KW-0812">Transmembrane</keyword>
<evidence type="ECO:0000256" key="4">
    <source>
        <dbReference type="ARBA" id="ARBA00023136"/>
    </source>
</evidence>
<name>A0A139ANX3_GONPJ</name>
<dbReference type="PRINTS" id="PR00447">
    <property type="entry name" value="NATRESASSCMP"/>
</dbReference>
<feature type="compositionally biased region" description="Basic and acidic residues" evidence="5">
    <location>
        <begin position="389"/>
        <end position="405"/>
    </location>
</feature>
<dbReference type="OrthoDB" id="409173at2759"/>
<dbReference type="PANTHER" id="PTHR11706">
    <property type="entry name" value="SOLUTE CARRIER PROTEIN FAMILY 11 MEMBER"/>
    <property type="match status" value="1"/>
</dbReference>
<gene>
    <name evidence="6" type="ORF">M427DRAFT_132958</name>
</gene>
<dbReference type="PANTHER" id="PTHR11706:SF101">
    <property type="entry name" value="MANGANESE TRANSPORTER SMF1"/>
    <property type="match status" value="1"/>
</dbReference>